<feature type="region of interest" description="Disordered" evidence="1">
    <location>
        <begin position="1"/>
        <end position="24"/>
    </location>
</feature>
<evidence type="ECO:0000256" key="1">
    <source>
        <dbReference type="SAM" id="MobiDB-lite"/>
    </source>
</evidence>
<name>A0A517RIP1_9PLAN</name>
<reference evidence="2 3" key="1">
    <citation type="submission" date="2019-02" db="EMBL/GenBank/DDBJ databases">
        <title>Deep-cultivation of Planctomycetes and their phenomic and genomic characterization uncovers novel biology.</title>
        <authorList>
            <person name="Wiegand S."/>
            <person name="Jogler M."/>
            <person name="Boedeker C."/>
            <person name="Pinto D."/>
            <person name="Vollmers J."/>
            <person name="Rivas-Marin E."/>
            <person name="Kohn T."/>
            <person name="Peeters S.H."/>
            <person name="Heuer A."/>
            <person name="Rast P."/>
            <person name="Oberbeckmann S."/>
            <person name="Bunk B."/>
            <person name="Jeske O."/>
            <person name="Meyerdierks A."/>
            <person name="Storesund J.E."/>
            <person name="Kallscheuer N."/>
            <person name="Luecker S."/>
            <person name="Lage O.M."/>
            <person name="Pohl T."/>
            <person name="Merkel B.J."/>
            <person name="Hornburger P."/>
            <person name="Mueller R.-W."/>
            <person name="Bruemmer F."/>
            <person name="Labrenz M."/>
            <person name="Spormann A.M."/>
            <person name="Op den Camp H."/>
            <person name="Overmann J."/>
            <person name="Amann R."/>
            <person name="Jetten M.S.M."/>
            <person name="Mascher T."/>
            <person name="Medema M.H."/>
            <person name="Devos D.P."/>
            <person name="Kaster A.-K."/>
            <person name="Ovreas L."/>
            <person name="Rohde M."/>
            <person name="Galperin M.Y."/>
            <person name="Jogler C."/>
        </authorList>
    </citation>
    <scope>NUCLEOTIDE SEQUENCE [LARGE SCALE GENOMIC DNA]</scope>
    <source>
        <strain evidence="2 3">Pan241w</strain>
    </source>
</reference>
<organism evidence="2 3">
    <name type="scientific">Gimesia alba</name>
    <dbReference type="NCBI Taxonomy" id="2527973"/>
    <lineage>
        <taxon>Bacteria</taxon>
        <taxon>Pseudomonadati</taxon>
        <taxon>Planctomycetota</taxon>
        <taxon>Planctomycetia</taxon>
        <taxon>Planctomycetales</taxon>
        <taxon>Planctomycetaceae</taxon>
        <taxon>Gimesia</taxon>
    </lineage>
</organism>
<dbReference type="Proteomes" id="UP000317171">
    <property type="component" value="Chromosome"/>
</dbReference>
<sequence>MKIDSVGSSGLLTPSQQKRQQDQDVQNVFSAMLAQFGRQGYASAEVPEQSTEEPQALIKGLQRSWDSWFTGELNGRYSQVENPEELKQSFGELIVRAHEEGGYVDPKGFLQKLSQEELAVVQKVQSLASPIRVSALTEEGALNLLLPPATQVDLNNDGITQSGIANGLRFPSSNTPAAVAKAWEEATEGMSFAEKAMAELQIMLPLMTANLEVDENGKFVRQYEPGDPEYRNPMAEVGYSYVAATKDRLDALEFMKHEIPADRYERQKSFWNKFQQSLIDNGAE</sequence>
<gene>
    <name evidence="2" type="ORF">Pan241w_38340</name>
</gene>
<feature type="compositionally biased region" description="Polar residues" evidence="1">
    <location>
        <begin position="1"/>
        <end position="15"/>
    </location>
</feature>
<accession>A0A517RIP1</accession>
<dbReference type="EMBL" id="CP036269">
    <property type="protein sequence ID" value="QDT43730.1"/>
    <property type="molecule type" value="Genomic_DNA"/>
</dbReference>
<evidence type="ECO:0000313" key="3">
    <source>
        <dbReference type="Proteomes" id="UP000317171"/>
    </source>
</evidence>
<dbReference type="RefSeq" id="WP_145218630.1">
    <property type="nucleotide sequence ID" value="NZ_CP036269.1"/>
</dbReference>
<evidence type="ECO:0000313" key="2">
    <source>
        <dbReference type="EMBL" id="QDT43730.1"/>
    </source>
</evidence>
<keyword evidence="3" id="KW-1185">Reference proteome</keyword>
<proteinExistence type="predicted"/>
<dbReference type="OrthoDB" id="291863at2"/>
<dbReference type="KEGG" id="gaz:Pan241w_38340"/>
<dbReference type="AlphaFoldDB" id="A0A517RIP1"/>
<protein>
    <submittedName>
        <fullName evidence="2">Uncharacterized protein</fullName>
    </submittedName>
</protein>